<evidence type="ECO:0000256" key="20">
    <source>
        <dbReference type="PIRSR" id="PIRSR005149-50"/>
    </source>
</evidence>
<keyword evidence="11 19" id="KW-0862">Zinc</keyword>
<evidence type="ECO:0000256" key="15">
    <source>
        <dbReference type="ARBA" id="ARBA00023098"/>
    </source>
</evidence>
<feature type="transmembrane region" description="Helical" evidence="21">
    <location>
        <begin position="316"/>
        <end position="335"/>
    </location>
</feature>
<dbReference type="GO" id="GO:0020037">
    <property type="term" value="F:heme binding"/>
    <property type="evidence" value="ECO:0007669"/>
    <property type="project" value="InterPro"/>
</dbReference>
<comment type="pathway">
    <text evidence="3">Lipid metabolism.</text>
</comment>
<feature type="binding site" evidence="19">
    <location>
        <position position="260"/>
    </location>
    <ligand>
        <name>Zn(2+)</name>
        <dbReference type="ChEBI" id="CHEBI:29105"/>
        <label>1</label>
    </ligand>
</feature>
<comment type="similarity">
    <text evidence="4 18">Belongs to the sterol desaturase family. SCS7 subfamily.</text>
</comment>
<feature type="binding site" evidence="19">
    <location>
        <position position="358"/>
    </location>
    <ligand>
        <name>Zn(2+)</name>
        <dbReference type="ChEBI" id="CHEBI:29105"/>
        <label>1</label>
    </ligand>
</feature>
<keyword evidence="10 18" id="KW-0276">Fatty acid metabolism</keyword>
<dbReference type="AlphaFoldDB" id="A0A1W5DDX1"/>
<organism evidence="23 24">
    <name type="scientific">Lasallia pustulata</name>
    <dbReference type="NCBI Taxonomy" id="136370"/>
    <lineage>
        <taxon>Eukaryota</taxon>
        <taxon>Fungi</taxon>
        <taxon>Dikarya</taxon>
        <taxon>Ascomycota</taxon>
        <taxon>Pezizomycotina</taxon>
        <taxon>Lecanoromycetes</taxon>
        <taxon>OSLEUM clade</taxon>
        <taxon>Umbilicariomycetidae</taxon>
        <taxon>Umbilicariales</taxon>
        <taxon>Umbilicariaceae</taxon>
        <taxon>Lasallia</taxon>
    </lineage>
</organism>
<dbReference type="Pfam" id="PF00173">
    <property type="entry name" value="Cyt-b5"/>
    <property type="match status" value="1"/>
</dbReference>
<dbReference type="EMBL" id="FWEW01003840">
    <property type="protein sequence ID" value="SLM41393.1"/>
    <property type="molecule type" value="Genomic_DNA"/>
</dbReference>
<comment type="pathway">
    <text evidence="2">Sphingolipid metabolism.</text>
</comment>
<comment type="function">
    <text evidence="18">Ceramide hydroxylase involved in the hydroxylation of sphingolipid-associated very long chain fatty acids. Postulated to hydroxylate the very long chain fatty acid of dihydroceramides and phytoceramides at C-2.</text>
</comment>
<dbReference type="GO" id="GO:0080132">
    <property type="term" value="F:fatty acid 2-hydroxylase activity"/>
    <property type="evidence" value="ECO:0007669"/>
    <property type="project" value="InterPro"/>
</dbReference>
<dbReference type="PANTHER" id="PTHR12863">
    <property type="entry name" value="FATTY ACID HYDROXYLASE"/>
    <property type="match status" value="1"/>
</dbReference>
<dbReference type="InterPro" id="IPR036400">
    <property type="entry name" value="Cyt_B5-like_heme/steroid_sf"/>
</dbReference>
<dbReference type="GO" id="GO:0005506">
    <property type="term" value="F:iron ion binding"/>
    <property type="evidence" value="ECO:0007669"/>
    <property type="project" value="UniProtKB-UniRule"/>
</dbReference>
<accession>A0A1W5DDX1</accession>
<evidence type="ECO:0000256" key="21">
    <source>
        <dbReference type="SAM" id="Phobius"/>
    </source>
</evidence>
<evidence type="ECO:0000256" key="18">
    <source>
        <dbReference type="PIRNR" id="PIRNR005149"/>
    </source>
</evidence>
<keyword evidence="13 18" id="KW-0560">Oxidoreductase</keyword>
<dbReference type="Pfam" id="PF04116">
    <property type="entry name" value="FA_hydroxylase"/>
    <property type="match status" value="1"/>
</dbReference>
<evidence type="ECO:0000256" key="13">
    <source>
        <dbReference type="ARBA" id="ARBA00023002"/>
    </source>
</evidence>
<feature type="binding site" evidence="19">
    <location>
        <position position="361"/>
    </location>
    <ligand>
        <name>Zn(2+)</name>
        <dbReference type="ChEBI" id="CHEBI:29105"/>
        <label>1</label>
    </ligand>
</feature>
<dbReference type="InterPro" id="IPR006694">
    <property type="entry name" value="Fatty_acid_hydroxylase"/>
</dbReference>
<dbReference type="Proteomes" id="UP000192927">
    <property type="component" value="Unassembled WGS sequence"/>
</dbReference>
<dbReference type="SMART" id="SM01117">
    <property type="entry name" value="Cyt-b5"/>
    <property type="match status" value="1"/>
</dbReference>
<dbReference type="Gene3D" id="3.10.120.10">
    <property type="entry name" value="Cytochrome b5-like heme/steroid binding domain"/>
    <property type="match status" value="1"/>
</dbReference>
<feature type="binding site" description="axial binding residue" evidence="20">
    <location>
        <position position="68"/>
    </location>
    <ligand>
        <name>heme</name>
        <dbReference type="ChEBI" id="CHEBI:30413"/>
    </ligand>
    <ligandPart>
        <name>Fe</name>
        <dbReference type="ChEBI" id="CHEBI:18248"/>
    </ligandPart>
</feature>
<reference evidence="24" key="1">
    <citation type="submission" date="2017-03" db="EMBL/GenBank/DDBJ databases">
        <authorList>
            <person name="Sharma R."/>
            <person name="Thines M."/>
        </authorList>
    </citation>
    <scope>NUCLEOTIDE SEQUENCE [LARGE SCALE GENOMIC DNA]</scope>
</reference>
<comment type="subcellular location">
    <subcellularLocation>
        <location evidence="1">Endoplasmic reticulum membrane</location>
        <topology evidence="1">Multi-pass membrane protein</topology>
    </subcellularLocation>
</comment>
<keyword evidence="24" id="KW-1185">Reference proteome</keyword>
<feature type="binding site" evidence="19">
    <location>
        <position position="279"/>
    </location>
    <ligand>
        <name>Zn(2+)</name>
        <dbReference type="ChEBI" id="CHEBI:29105"/>
        <label>1</label>
    </ligand>
</feature>
<dbReference type="PROSITE" id="PS50255">
    <property type="entry name" value="CYTOCHROME_B5_2"/>
    <property type="match status" value="1"/>
</dbReference>
<evidence type="ECO:0000256" key="12">
    <source>
        <dbReference type="ARBA" id="ARBA00022989"/>
    </source>
</evidence>
<evidence type="ECO:0000256" key="4">
    <source>
        <dbReference type="ARBA" id="ARBA00005747"/>
    </source>
</evidence>
<comment type="cofactor">
    <cofactor evidence="20">
        <name>Fe cation</name>
        <dbReference type="ChEBI" id="CHEBI:24875"/>
    </cofactor>
</comment>
<dbReference type="GO" id="GO:0005789">
    <property type="term" value="C:endoplasmic reticulum membrane"/>
    <property type="evidence" value="ECO:0007669"/>
    <property type="project" value="UniProtKB-SubCell"/>
</dbReference>
<dbReference type="PIRSF" id="PIRSF005149">
    <property type="entry name" value="IPC-B_HD"/>
    <property type="match status" value="1"/>
</dbReference>
<evidence type="ECO:0000256" key="7">
    <source>
        <dbReference type="ARBA" id="ARBA00022692"/>
    </source>
</evidence>
<feature type="binding site" evidence="19">
    <location>
        <position position="343"/>
    </location>
    <ligand>
        <name>Zn(2+)</name>
        <dbReference type="ChEBI" id="CHEBI:29105"/>
        <label>1</label>
    </ligand>
</feature>
<keyword evidence="17 18" id="KW-0275">Fatty acid biosynthesis</keyword>
<evidence type="ECO:0000256" key="8">
    <source>
        <dbReference type="ARBA" id="ARBA00022723"/>
    </source>
</evidence>
<dbReference type="PRINTS" id="PR00363">
    <property type="entry name" value="CYTOCHROMEB5"/>
</dbReference>
<evidence type="ECO:0000259" key="22">
    <source>
        <dbReference type="PROSITE" id="PS50255"/>
    </source>
</evidence>
<dbReference type="InterPro" id="IPR001199">
    <property type="entry name" value="Cyt_B5-like_heme/steroid-bd"/>
</dbReference>
<dbReference type="InterPro" id="IPR018506">
    <property type="entry name" value="Cyt_B5_heme-BS"/>
</dbReference>
<evidence type="ECO:0000256" key="6">
    <source>
        <dbReference type="ARBA" id="ARBA00022617"/>
    </source>
</evidence>
<evidence type="ECO:0000256" key="3">
    <source>
        <dbReference type="ARBA" id="ARBA00005189"/>
    </source>
</evidence>
<keyword evidence="12 21" id="KW-1133">Transmembrane helix</keyword>
<dbReference type="PANTHER" id="PTHR12863:SF1">
    <property type="entry name" value="FATTY ACID 2-HYDROXYLASE"/>
    <property type="match status" value="1"/>
</dbReference>
<name>A0A1W5DDX1_9LECA</name>
<evidence type="ECO:0000256" key="14">
    <source>
        <dbReference type="ARBA" id="ARBA00023004"/>
    </source>
</evidence>
<protein>
    <recommendedName>
        <fullName evidence="18">Ceramide very long chain fatty acid hydroxylase</fullName>
        <ecNumber evidence="18">1.-.-.-</ecNumber>
    </recommendedName>
</protein>
<feature type="binding site" evidence="19">
    <location>
        <position position="282"/>
    </location>
    <ligand>
        <name>Zn(2+)</name>
        <dbReference type="ChEBI" id="CHEBI:29105"/>
        <label>1</label>
    </ligand>
</feature>
<feature type="transmembrane region" description="Helical" evidence="21">
    <location>
        <begin position="236"/>
        <end position="254"/>
    </location>
</feature>
<evidence type="ECO:0000256" key="17">
    <source>
        <dbReference type="ARBA" id="ARBA00023160"/>
    </source>
</evidence>
<feature type="binding site" description="axial binding residue" evidence="20">
    <location>
        <position position="41"/>
    </location>
    <ligand>
        <name>heme</name>
        <dbReference type="ChEBI" id="CHEBI:30413"/>
    </ligand>
    <ligandPart>
        <name>Fe</name>
        <dbReference type="ChEBI" id="CHEBI:18248"/>
    </ligandPart>
</feature>
<evidence type="ECO:0000313" key="23">
    <source>
        <dbReference type="EMBL" id="SLM41393.1"/>
    </source>
</evidence>
<feature type="binding site" evidence="19">
    <location>
        <position position="255"/>
    </location>
    <ligand>
        <name>Zn(2+)</name>
        <dbReference type="ChEBI" id="CHEBI:29105"/>
        <label>1</label>
    </ligand>
</feature>
<comment type="cofactor">
    <cofactor evidence="18 19">
        <name>Zn(2+)</name>
        <dbReference type="ChEBI" id="CHEBI:29105"/>
    </cofactor>
    <text evidence="18 19">Binds 2 Zn(2+) ions per subunit that likely form a catalytic dimetal center.</text>
</comment>
<dbReference type="GO" id="GO:0006633">
    <property type="term" value="P:fatty acid biosynthetic process"/>
    <property type="evidence" value="ECO:0007669"/>
    <property type="project" value="UniProtKB-KW"/>
</dbReference>
<dbReference type="EC" id="1.-.-.-" evidence="18"/>
<evidence type="ECO:0000256" key="2">
    <source>
        <dbReference type="ARBA" id="ARBA00004991"/>
    </source>
</evidence>
<keyword evidence="8 18" id="KW-0479">Metal-binding</keyword>
<evidence type="ECO:0000313" key="24">
    <source>
        <dbReference type="Proteomes" id="UP000192927"/>
    </source>
</evidence>
<keyword evidence="14 18" id="KW-0408">Iron</keyword>
<keyword evidence="6 20" id="KW-0349">Heme</keyword>
<keyword evidence="7 21" id="KW-0812">Transmembrane</keyword>
<keyword evidence="15 18" id="KW-0443">Lipid metabolism</keyword>
<sequence>MPGRTLPTILQADVAARNTSKSCYVTRGTKAYDITPFLDDHPGGGNLIVEYGGKDISEIMGDEISHTHSEAAYEILDDHIVGFVANDPIIETATESQHPTDILPLPPNKAGFAELKANGAANGVAMKPVYATTGLSSAEDLSMETDPHSDYRTHKFLDLNRPLLMQVWNGGFSKDFYLEQVHRPRHYKGGESAPLFGNFLEPLSKTAWWIVPMVWLPPVSYGTFLASQGLANLTQLAAYWIVGLCIWTLVEYGLHRGLFHVDKYLPDNRVGITAHFLLHGIHHYLPMDKLRLVMPPTLFVVLAAPFWKLAHTVFFYNWYAATAVYCGGIFGYICYDLTHYFLHHRTLPSYYRELKKYHLQHHFADYENGFGVTSRFWDRVFGTELAPPKAAKAA</sequence>
<evidence type="ECO:0000256" key="11">
    <source>
        <dbReference type="ARBA" id="ARBA00022833"/>
    </source>
</evidence>
<keyword evidence="5 18" id="KW-0444">Lipid biosynthesis</keyword>
<keyword evidence="16 18" id="KW-0472">Membrane</keyword>
<evidence type="ECO:0000256" key="1">
    <source>
        <dbReference type="ARBA" id="ARBA00004477"/>
    </source>
</evidence>
<dbReference type="SUPFAM" id="SSF55856">
    <property type="entry name" value="Cytochrome b5-like heme/steroid binding domain"/>
    <property type="match status" value="1"/>
</dbReference>
<proteinExistence type="inferred from homology"/>
<feature type="binding site" evidence="19">
    <location>
        <position position="339"/>
    </location>
    <ligand>
        <name>Zn(2+)</name>
        <dbReference type="ChEBI" id="CHEBI:29105"/>
        <label>1</label>
    </ligand>
</feature>
<dbReference type="PROSITE" id="PS00191">
    <property type="entry name" value="CYTOCHROME_B5_1"/>
    <property type="match status" value="1"/>
</dbReference>
<feature type="binding site" evidence="19">
    <location>
        <position position="362"/>
    </location>
    <ligand>
        <name>Zn(2+)</name>
        <dbReference type="ChEBI" id="CHEBI:29105"/>
        <label>1</label>
    </ligand>
</feature>
<feature type="domain" description="Cytochrome b5 heme-binding" evidence="22">
    <location>
        <begin position="6"/>
        <end position="85"/>
    </location>
</feature>
<feature type="binding site" evidence="19">
    <location>
        <position position="283"/>
    </location>
    <ligand>
        <name>Zn(2+)</name>
        <dbReference type="ChEBI" id="CHEBI:29105"/>
        <label>1</label>
    </ligand>
</feature>
<dbReference type="InterPro" id="IPR014430">
    <property type="entry name" value="Scs7"/>
</dbReference>
<feature type="transmembrane region" description="Helical" evidence="21">
    <location>
        <begin position="206"/>
        <end position="224"/>
    </location>
</feature>
<keyword evidence="9 18" id="KW-0256">Endoplasmic reticulum</keyword>
<evidence type="ECO:0000256" key="10">
    <source>
        <dbReference type="ARBA" id="ARBA00022832"/>
    </source>
</evidence>
<evidence type="ECO:0000256" key="9">
    <source>
        <dbReference type="ARBA" id="ARBA00022824"/>
    </source>
</evidence>
<evidence type="ECO:0000256" key="19">
    <source>
        <dbReference type="PIRSR" id="PIRSR005149-1"/>
    </source>
</evidence>
<evidence type="ECO:0000256" key="16">
    <source>
        <dbReference type="ARBA" id="ARBA00023136"/>
    </source>
</evidence>
<evidence type="ECO:0000256" key="5">
    <source>
        <dbReference type="ARBA" id="ARBA00022516"/>
    </source>
</evidence>